<organism evidence="3 7">
    <name type="scientific">Vibrio cidicii</name>
    <dbReference type="NCBI Taxonomy" id="1763883"/>
    <lineage>
        <taxon>Bacteria</taxon>
        <taxon>Pseudomonadati</taxon>
        <taxon>Pseudomonadota</taxon>
        <taxon>Gammaproteobacteria</taxon>
        <taxon>Vibrionales</taxon>
        <taxon>Vibrionaceae</taxon>
        <taxon>Vibrio</taxon>
    </lineage>
</organism>
<dbReference type="SUPFAM" id="SSF55874">
    <property type="entry name" value="ATPase domain of HSP90 chaperone/DNA topoisomerase II/histidine kinase"/>
    <property type="match status" value="1"/>
</dbReference>
<feature type="transmembrane region" description="Helical" evidence="1">
    <location>
        <begin position="72"/>
        <end position="91"/>
    </location>
</feature>
<dbReference type="InterPro" id="IPR003594">
    <property type="entry name" value="HATPase_dom"/>
</dbReference>
<dbReference type="RefSeq" id="WP_061898476.1">
    <property type="nucleotide sequence ID" value="NZ_CAXYEW010000001.1"/>
</dbReference>
<gene>
    <name evidence="5" type="ORF">ATY35_00985</name>
    <name evidence="4" type="ORF">ATY37_01755</name>
    <name evidence="3" type="ORF">AUQ44_18035</name>
</gene>
<evidence type="ECO:0000313" key="4">
    <source>
        <dbReference type="EMBL" id="KYN79620.1"/>
    </source>
</evidence>
<protein>
    <submittedName>
        <fullName evidence="3">ATPase</fullName>
    </submittedName>
</protein>
<dbReference type="SMART" id="SM00387">
    <property type="entry name" value="HATPase_c"/>
    <property type="match status" value="1"/>
</dbReference>
<dbReference type="Proteomes" id="UP000075346">
    <property type="component" value="Unassembled WGS sequence"/>
</dbReference>
<keyword evidence="1" id="KW-0812">Transmembrane</keyword>
<evidence type="ECO:0000259" key="2">
    <source>
        <dbReference type="PROSITE" id="PS50109"/>
    </source>
</evidence>
<dbReference type="Gene3D" id="3.30.565.10">
    <property type="entry name" value="Histidine kinase-like ATPase, C-terminal domain"/>
    <property type="match status" value="1"/>
</dbReference>
<keyword evidence="1" id="KW-1133">Transmembrane helix</keyword>
<evidence type="ECO:0000313" key="6">
    <source>
        <dbReference type="Proteomes" id="UP000075346"/>
    </source>
</evidence>
<evidence type="ECO:0000313" key="3">
    <source>
        <dbReference type="EMBL" id="KYN23788.1"/>
    </source>
</evidence>
<sequence>MFVANVANENSWQKSFIVTSLFCLFVSLLTLSVWGGPYYIHLFISLGFGYSALFFSWLIVHLFPEVPRRAEVLLSLTACLLFGILNARFWVSDYMGMSDMVPVGLMGLLFSGMCYFYFHSKEQQMRALHELEVIKREKAEQEQALLLSQLKQMQSQIEPHFLFNTLANISALMSQDIDKARLMLESLTAMMRATLSNCREEHTTIADEVALIEAYLAIQHIRLGDRLRYRIQVEPGLEHVSIPPLMLQPLVENAILHGIEPLKTGGEIEVTIDTFDQALQICVKDTGAGLGSSSTHVGSGVGLNNLKQRVETLFAGRGQVSIVENKPQGVIVRLSWPLALTEKKE</sequence>
<dbReference type="PROSITE" id="PS50109">
    <property type="entry name" value="HIS_KIN"/>
    <property type="match status" value="1"/>
</dbReference>
<dbReference type="GO" id="GO:0000155">
    <property type="term" value="F:phosphorelay sensor kinase activity"/>
    <property type="evidence" value="ECO:0007669"/>
    <property type="project" value="InterPro"/>
</dbReference>
<dbReference type="AlphaFoldDB" id="A0A151JDI5"/>
<dbReference type="Proteomes" id="UP000075349">
    <property type="component" value="Unassembled WGS sequence"/>
</dbReference>
<dbReference type="EMBL" id="LOBR01000132">
    <property type="protein sequence ID" value="KYN79620.1"/>
    <property type="molecule type" value="Genomic_DNA"/>
</dbReference>
<evidence type="ECO:0000256" key="1">
    <source>
        <dbReference type="SAM" id="Phobius"/>
    </source>
</evidence>
<dbReference type="Pfam" id="PF02518">
    <property type="entry name" value="HATPase_c"/>
    <property type="match status" value="1"/>
</dbReference>
<reference evidence="7 8" key="1">
    <citation type="submission" date="2015-12" db="EMBL/GenBank/DDBJ databases">
        <authorList>
            <person name="Tarr C.L."/>
            <person name="Gladney L.M."/>
        </authorList>
    </citation>
    <scope>NUCLEOTIDE SEQUENCE [LARGE SCALE GENOMIC DNA]</scope>
    <source>
        <strain evidence="5 8">1048-83</strain>
        <strain evidence="4">2538-88</strain>
        <strain evidence="7">2756-81</strain>
    </source>
</reference>
<accession>A0A151KRE4</accession>
<name>A0A151JDI5_9VIBR</name>
<evidence type="ECO:0000313" key="7">
    <source>
        <dbReference type="Proteomes" id="UP000075349"/>
    </source>
</evidence>
<dbReference type="Pfam" id="PF06580">
    <property type="entry name" value="His_kinase"/>
    <property type="match status" value="1"/>
</dbReference>
<accession>A0A151JDI5</accession>
<dbReference type="InterPro" id="IPR005467">
    <property type="entry name" value="His_kinase_dom"/>
</dbReference>
<dbReference type="PANTHER" id="PTHR34220">
    <property type="entry name" value="SENSOR HISTIDINE KINASE YPDA"/>
    <property type="match status" value="1"/>
</dbReference>
<evidence type="ECO:0000313" key="5">
    <source>
        <dbReference type="EMBL" id="KYN91191.1"/>
    </source>
</evidence>
<dbReference type="Proteomes" id="UP000075609">
    <property type="component" value="Unassembled WGS sequence"/>
</dbReference>
<dbReference type="PANTHER" id="PTHR34220:SF9">
    <property type="entry name" value="SIGNAL TRANSDUCTION HISTIDINE KINASE INTERNAL REGION DOMAIN-CONTAINING PROTEIN"/>
    <property type="match status" value="1"/>
</dbReference>
<keyword evidence="1" id="KW-0472">Membrane</keyword>
<evidence type="ECO:0000313" key="8">
    <source>
        <dbReference type="Proteomes" id="UP000075609"/>
    </source>
</evidence>
<comment type="caution">
    <text evidence="3">The sequence shown here is derived from an EMBL/GenBank/DDBJ whole genome shotgun (WGS) entry which is preliminary data.</text>
</comment>
<dbReference type="EMBL" id="LOMK01000002">
    <property type="protein sequence ID" value="KYN23788.1"/>
    <property type="molecule type" value="Genomic_DNA"/>
</dbReference>
<dbReference type="InterPro" id="IPR036890">
    <property type="entry name" value="HATPase_C_sf"/>
</dbReference>
<feature type="domain" description="Histidine kinase" evidence="2">
    <location>
        <begin position="247"/>
        <end position="340"/>
    </location>
</feature>
<dbReference type="InterPro" id="IPR050640">
    <property type="entry name" value="Bact_2-comp_sensor_kinase"/>
</dbReference>
<reference evidence="3 6" key="2">
    <citation type="submission" date="2015-12" db="EMBL/GenBank/DDBJ databases">
        <authorList>
            <person name="Shamseldin A."/>
            <person name="Moawad H."/>
            <person name="Abd El-Rahim W.M."/>
            <person name="Sadowsky M.J."/>
        </authorList>
    </citation>
    <scope>NUCLEOTIDE SEQUENCE [LARGE SCALE GENOMIC DNA]</scope>
    <source>
        <strain evidence="6">2538-88</strain>
        <strain evidence="3">2756-81</strain>
    </source>
</reference>
<dbReference type="InterPro" id="IPR010559">
    <property type="entry name" value="Sig_transdc_His_kin_internal"/>
</dbReference>
<dbReference type="EMBL" id="LOBP01000001">
    <property type="protein sequence ID" value="KYN91191.1"/>
    <property type="molecule type" value="Genomic_DNA"/>
</dbReference>
<feature type="transmembrane region" description="Helical" evidence="1">
    <location>
        <begin position="40"/>
        <end position="60"/>
    </location>
</feature>
<dbReference type="GO" id="GO:0016020">
    <property type="term" value="C:membrane"/>
    <property type="evidence" value="ECO:0007669"/>
    <property type="project" value="InterPro"/>
</dbReference>
<proteinExistence type="predicted"/>
<keyword evidence="8" id="KW-1185">Reference proteome</keyword>
<feature type="transmembrane region" description="Helical" evidence="1">
    <location>
        <begin position="16"/>
        <end position="34"/>
    </location>
</feature>
<feature type="transmembrane region" description="Helical" evidence="1">
    <location>
        <begin position="97"/>
        <end position="118"/>
    </location>
</feature>